<reference evidence="2 3" key="1">
    <citation type="submission" date="2020-08" db="EMBL/GenBank/DDBJ databases">
        <title>Studying the diversity of plant-associated saprophytic bacteria and their role in host health and plant-pathogen interactions.</title>
        <authorList>
            <person name="Potnis N."/>
        </authorList>
    </citation>
    <scope>NUCLEOTIDE SEQUENCE [LARGE SCALE GENOMIC DNA]</scope>
    <source>
        <strain evidence="2 3">CFBP 7922</strain>
    </source>
</reference>
<evidence type="ECO:0000313" key="2">
    <source>
        <dbReference type="EMBL" id="MBB4722642.1"/>
    </source>
</evidence>
<dbReference type="EMBL" id="JACHNL010000002">
    <property type="protein sequence ID" value="MBB4722642.1"/>
    <property type="molecule type" value="Genomic_DNA"/>
</dbReference>
<dbReference type="RefSeq" id="WP_184444487.1">
    <property type="nucleotide sequence ID" value="NZ_JACHNL010000002.1"/>
</dbReference>
<protein>
    <submittedName>
        <fullName evidence="2">Uncharacterized protein</fullName>
    </submittedName>
</protein>
<proteinExistence type="predicted"/>
<evidence type="ECO:0000313" key="3">
    <source>
        <dbReference type="Proteomes" id="UP000576603"/>
    </source>
</evidence>
<gene>
    <name evidence="2" type="ORF">FHY32_000960</name>
</gene>
<sequence length="55" mass="5892">MCSSKPKTPKTETPDILVTARDGSGQSQSAQARKKSGLRTDMNSPLYQGLTIPRG</sequence>
<dbReference type="Proteomes" id="UP000576603">
    <property type="component" value="Unassembled WGS sequence"/>
</dbReference>
<accession>A0AAW3U0W2</accession>
<name>A0AAW3U0W2_XANEU</name>
<evidence type="ECO:0000256" key="1">
    <source>
        <dbReference type="SAM" id="MobiDB-lite"/>
    </source>
</evidence>
<dbReference type="AlphaFoldDB" id="A0AAW3U0W2"/>
<comment type="caution">
    <text evidence="2">The sequence shown here is derived from an EMBL/GenBank/DDBJ whole genome shotgun (WGS) entry which is preliminary data.</text>
</comment>
<feature type="region of interest" description="Disordered" evidence="1">
    <location>
        <begin position="1"/>
        <end position="55"/>
    </location>
</feature>
<organism evidence="2 3">
    <name type="scientific">Xanthomonas euvesicatoria</name>
    <dbReference type="NCBI Taxonomy" id="456327"/>
    <lineage>
        <taxon>Bacteria</taxon>
        <taxon>Pseudomonadati</taxon>
        <taxon>Pseudomonadota</taxon>
        <taxon>Gammaproteobacteria</taxon>
        <taxon>Lysobacterales</taxon>
        <taxon>Lysobacteraceae</taxon>
        <taxon>Xanthomonas</taxon>
    </lineage>
</organism>